<feature type="coiled-coil region" evidence="1">
    <location>
        <begin position="56"/>
        <end position="87"/>
    </location>
</feature>
<evidence type="ECO:0000313" key="3">
    <source>
        <dbReference type="Proteomes" id="UP000789901"/>
    </source>
</evidence>
<organism evidence="2 3">
    <name type="scientific">Gigaspora margarita</name>
    <dbReference type="NCBI Taxonomy" id="4874"/>
    <lineage>
        <taxon>Eukaryota</taxon>
        <taxon>Fungi</taxon>
        <taxon>Fungi incertae sedis</taxon>
        <taxon>Mucoromycota</taxon>
        <taxon>Glomeromycotina</taxon>
        <taxon>Glomeromycetes</taxon>
        <taxon>Diversisporales</taxon>
        <taxon>Gigasporaceae</taxon>
        <taxon>Gigaspora</taxon>
    </lineage>
</organism>
<comment type="caution">
    <text evidence="2">The sequence shown here is derived from an EMBL/GenBank/DDBJ whole genome shotgun (WGS) entry which is preliminary data.</text>
</comment>
<sequence length="394" mass="44936">MAKTYNLYFGEGKDQVKYYTPPTPAKELQDFIDDPDTFIQYEKDQKDALALVVGERDALAKERDELKDKYEKQLDANTKLLKFLKDEVGYNNMDDLRTALGGEKLPDILIDANTAIKTLKANEGKLKKDIAYLQNQLAGMVGRNELKKAVEDKDKAVKEKGNIQNLYDPLNVANLKELDAKIKQLDINNKARLALVGKYGVDNLTKLDEYINKVQGERDEEKQKITDTKEAFERVVDKINKRKTVIIGDLMKTNIRLDLNRIKGTLGYDDLVKGDWRIARIASDTIGKKQLKTTRGGVQEVRFYLVDDATKEEIWGGQGDKPEHVKDVNWIGDRFVIFRNNKTGSGMLGADFDKQCEDLDDFYASINKGRGIKLADIKYDVYYDQEGGKQREQL</sequence>
<keyword evidence="1" id="KW-0175">Coiled coil</keyword>
<name>A0ABM8W002_GIGMA</name>
<proteinExistence type="predicted"/>
<dbReference type="EMBL" id="CAJVQB010000449">
    <property type="protein sequence ID" value="CAG8489790.1"/>
    <property type="molecule type" value="Genomic_DNA"/>
</dbReference>
<evidence type="ECO:0000313" key="2">
    <source>
        <dbReference type="EMBL" id="CAG8489790.1"/>
    </source>
</evidence>
<reference evidence="2 3" key="1">
    <citation type="submission" date="2021-06" db="EMBL/GenBank/DDBJ databases">
        <authorList>
            <person name="Kallberg Y."/>
            <person name="Tangrot J."/>
            <person name="Rosling A."/>
        </authorList>
    </citation>
    <scope>NUCLEOTIDE SEQUENCE [LARGE SCALE GENOMIC DNA]</scope>
    <source>
        <strain evidence="2 3">120-4 pot B 10/14</strain>
    </source>
</reference>
<protein>
    <submittedName>
        <fullName evidence="2">13542_t:CDS:1</fullName>
    </submittedName>
</protein>
<evidence type="ECO:0000256" key="1">
    <source>
        <dbReference type="SAM" id="Coils"/>
    </source>
</evidence>
<gene>
    <name evidence="2" type="ORF">GMARGA_LOCUS1663</name>
</gene>
<keyword evidence="3" id="KW-1185">Reference proteome</keyword>
<dbReference type="Proteomes" id="UP000789901">
    <property type="component" value="Unassembled WGS sequence"/>
</dbReference>
<accession>A0ABM8W002</accession>